<accession>A0A6A6KDG3</accession>
<dbReference type="AlphaFoldDB" id="A0A6A6KDG3"/>
<feature type="region of interest" description="Disordered" evidence="1">
    <location>
        <begin position="128"/>
        <end position="186"/>
    </location>
</feature>
<reference evidence="2 3" key="1">
    <citation type="journal article" date="2020" name="Mol. Plant">
        <title>The Chromosome-Based Rubber Tree Genome Provides New Insights into Spurge Genome Evolution and Rubber Biosynthesis.</title>
        <authorList>
            <person name="Liu J."/>
            <person name="Shi C."/>
            <person name="Shi C.C."/>
            <person name="Li W."/>
            <person name="Zhang Q.J."/>
            <person name="Zhang Y."/>
            <person name="Li K."/>
            <person name="Lu H.F."/>
            <person name="Shi C."/>
            <person name="Zhu S.T."/>
            <person name="Xiao Z.Y."/>
            <person name="Nan H."/>
            <person name="Yue Y."/>
            <person name="Zhu X.G."/>
            <person name="Wu Y."/>
            <person name="Hong X.N."/>
            <person name="Fan G.Y."/>
            <person name="Tong Y."/>
            <person name="Zhang D."/>
            <person name="Mao C.L."/>
            <person name="Liu Y.L."/>
            <person name="Hao S.J."/>
            <person name="Liu W.Q."/>
            <person name="Lv M.Q."/>
            <person name="Zhang H.B."/>
            <person name="Liu Y."/>
            <person name="Hu-Tang G.R."/>
            <person name="Wang J.P."/>
            <person name="Wang J.H."/>
            <person name="Sun Y.H."/>
            <person name="Ni S.B."/>
            <person name="Chen W.B."/>
            <person name="Zhang X.C."/>
            <person name="Jiao Y.N."/>
            <person name="Eichler E.E."/>
            <person name="Li G.H."/>
            <person name="Liu X."/>
            <person name="Gao L.Z."/>
        </authorList>
    </citation>
    <scope>NUCLEOTIDE SEQUENCE [LARGE SCALE GENOMIC DNA]</scope>
    <source>
        <strain evidence="3">cv. GT1</strain>
        <tissue evidence="2">Leaf</tissue>
    </source>
</reference>
<dbReference type="EMBL" id="JAAGAX010000017">
    <property type="protein sequence ID" value="KAF2286960.1"/>
    <property type="molecule type" value="Genomic_DNA"/>
</dbReference>
<evidence type="ECO:0000313" key="2">
    <source>
        <dbReference type="EMBL" id="KAF2286960.1"/>
    </source>
</evidence>
<evidence type="ECO:0000313" key="3">
    <source>
        <dbReference type="Proteomes" id="UP000467840"/>
    </source>
</evidence>
<name>A0A6A6KDG3_HEVBR</name>
<comment type="caution">
    <text evidence="2">The sequence shown here is derived from an EMBL/GenBank/DDBJ whole genome shotgun (WGS) entry which is preliminary data.</text>
</comment>
<feature type="compositionally biased region" description="Basic residues" evidence="1">
    <location>
        <begin position="236"/>
        <end position="245"/>
    </location>
</feature>
<evidence type="ECO:0000256" key="1">
    <source>
        <dbReference type="SAM" id="MobiDB-lite"/>
    </source>
</evidence>
<organism evidence="2 3">
    <name type="scientific">Hevea brasiliensis</name>
    <name type="common">Para rubber tree</name>
    <name type="synonym">Siphonia brasiliensis</name>
    <dbReference type="NCBI Taxonomy" id="3981"/>
    <lineage>
        <taxon>Eukaryota</taxon>
        <taxon>Viridiplantae</taxon>
        <taxon>Streptophyta</taxon>
        <taxon>Embryophyta</taxon>
        <taxon>Tracheophyta</taxon>
        <taxon>Spermatophyta</taxon>
        <taxon>Magnoliopsida</taxon>
        <taxon>eudicotyledons</taxon>
        <taxon>Gunneridae</taxon>
        <taxon>Pentapetalae</taxon>
        <taxon>rosids</taxon>
        <taxon>fabids</taxon>
        <taxon>Malpighiales</taxon>
        <taxon>Euphorbiaceae</taxon>
        <taxon>Crotonoideae</taxon>
        <taxon>Micrandreae</taxon>
        <taxon>Hevea</taxon>
    </lineage>
</organism>
<gene>
    <name evidence="2" type="ORF">GH714_036276</name>
</gene>
<feature type="region of interest" description="Disordered" evidence="1">
    <location>
        <begin position="85"/>
        <end position="111"/>
    </location>
</feature>
<feature type="region of interest" description="Disordered" evidence="1">
    <location>
        <begin position="202"/>
        <end position="251"/>
    </location>
</feature>
<proteinExistence type="predicted"/>
<dbReference type="Proteomes" id="UP000467840">
    <property type="component" value="Chromosome 3"/>
</dbReference>
<sequence>MRWLARWSLARSALWSRGRALQHAKERAGPLAEASYGALLWVLIVVNFIHACPRCCGSIQLLVSNCRESIGRHYYRCSATKFEAEEREERQKSTSEVNGQGGFKISRQAPKIPRKYNKTGKNVAATEIMEKSTSASMEQALKPRGRAGSKNAPAKKQEKPTLASEDDDEVESLKDRLYDSSPEQTTEWGSFVSTLAAMDTDVSQIPARKEPTKRAAAQKTTMTVVSEPTVVPARARSQRANRRQTKSGNLD</sequence>
<protein>
    <submittedName>
        <fullName evidence="2">Uncharacterized protein</fullName>
    </submittedName>
</protein>
<keyword evidence="3" id="KW-1185">Reference proteome</keyword>